<feature type="domain" description="Alpha/beta hydrolase fold-3" evidence="2">
    <location>
        <begin position="158"/>
        <end position="362"/>
    </location>
</feature>
<keyword evidence="1 3" id="KW-0378">Hydrolase</keyword>
<dbReference type="InterPro" id="IPR013094">
    <property type="entry name" value="AB_hydrolase_3"/>
</dbReference>
<comment type="caution">
    <text evidence="3">The sequence shown here is derived from an EMBL/GenBank/DDBJ whole genome shotgun (WGS) entry which is preliminary data.</text>
</comment>
<dbReference type="GO" id="GO:0016787">
    <property type="term" value="F:hydrolase activity"/>
    <property type="evidence" value="ECO:0007669"/>
    <property type="project" value="UniProtKB-KW"/>
</dbReference>
<dbReference type="Pfam" id="PF07859">
    <property type="entry name" value="Abhydrolase_3"/>
    <property type="match status" value="1"/>
</dbReference>
<dbReference type="SUPFAM" id="SSF53474">
    <property type="entry name" value="alpha/beta-Hydrolases"/>
    <property type="match status" value="1"/>
</dbReference>
<dbReference type="PANTHER" id="PTHR48081">
    <property type="entry name" value="AB HYDROLASE SUPERFAMILY PROTEIN C4A8.06C"/>
    <property type="match status" value="1"/>
</dbReference>
<name>A0A7K3THR5_9BIFI</name>
<protein>
    <submittedName>
        <fullName evidence="3">Alpha/beta hydrolase fold domain-containing protein</fullName>
    </submittedName>
</protein>
<dbReference type="OrthoDB" id="9803828at2"/>
<gene>
    <name evidence="3" type="ORF">GFD22_04160</name>
</gene>
<evidence type="ECO:0000256" key="1">
    <source>
        <dbReference type="ARBA" id="ARBA00022801"/>
    </source>
</evidence>
<dbReference type="Proteomes" id="UP000469763">
    <property type="component" value="Unassembled WGS sequence"/>
</dbReference>
<dbReference type="Gene3D" id="3.40.50.1820">
    <property type="entry name" value="alpha/beta hydrolase"/>
    <property type="match status" value="1"/>
</dbReference>
<evidence type="ECO:0000313" key="3">
    <source>
        <dbReference type="EMBL" id="NEG78170.1"/>
    </source>
</evidence>
<evidence type="ECO:0000259" key="2">
    <source>
        <dbReference type="Pfam" id="PF07859"/>
    </source>
</evidence>
<reference evidence="3 4" key="1">
    <citation type="submission" date="2019-10" db="EMBL/GenBank/DDBJ databases">
        <title>Bifidobacterium from non-human primates.</title>
        <authorList>
            <person name="Modesto M."/>
        </authorList>
    </citation>
    <scope>NUCLEOTIDE SEQUENCE [LARGE SCALE GENOMIC DNA]</scope>
    <source>
        <strain evidence="3 4">TREC</strain>
    </source>
</reference>
<proteinExistence type="predicted"/>
<organism evidence="3 4">
    <name type="scientific">Bifidobacterium avesanii</name>
    <dbReference type="NCBI Taxonomy" id="1798157"/>
    <lineage>
        <taxon>Bacteria</taxon>
        <taxon>Bacillati</taxon>
        <taxon>Actinomycetota</taxon>
        <taxon>Actinomycetes</taxon>
        <taxon>Bifidobacteriales</taxon>
        <taxon>Bifidobacteriaceae</taxon>
        <taxon>Bifidobacterium</taxon>
    </lineage>
</organism>
<evidence type="ECO:0000313" key="4">
    <source>
        <dbReference type="Proteomes" id="UP000469763"/>
    </source>
</evidence>
<accession>A0A7K3THR5</accession>
<sequence length="398" mass="44883">MGAFLISRVRNESLVITRSTTTSPPLPVRPVATVPPLVCRFVRSARPPTRVRLQVWVQDTRITDKFRTHVRRCVADYSGPWRYIMAIDAPDWVRDAAIRAFARFVDAGVKRRESRLAVPQDVTAEAPVPYLPDGDDSHRLELMRPSEAASRRSPLPLIVDVHGGGWIHGHLDVNRFYCSRLAERGFAVANVDYRNQPDTDLAGQVRDLFAALRWLASHAADERLDLGNVFLTGDSAGAHLASLIHCVNRSARLQAAFGVDPVPGIRVRALGLVNGVVEGTYRVEPPSPLLEMADRALLKVMCGGDPHAPWRPYRSFERFMDGVDVPPVFVMTGLADPFYDQSVRLMRYLRSRGVEVEDMIWPKDRRLGHVFNVTEVDWEESRRTNAAMCDFFMRHLAR</sequence>
<dbReference type="AlphaFoldDB" id="A0A7K3THR5"/>
<dbReference type="EMBL" id="WHZY01000005">
    <property type="protein sequence ID" value="NEG78170.1"/>
    <property type="molecule type" value="Genomic_DNA"/>
</dbReference>
<dbReference type="InterPro" id="IPR029058">
    <property type="entry name" value="AB_hydrolase_fold"/>
</dbReference>
<dbReference type="InterPro" id="IPR050300">
    <property type="entry name" value="GDXG_lipolytic_enzyme"/>
</dbReference>
<keyword evidence="4" id="KW-1185">Reference proteome</keyword>